<gene>
    <name evidence="1" type="ORF">Pma05_49610</name>
</gene>
<name>A0ABQ4EUP0_9ACTN</name>
<evidence type="ECO:0000313" key="2">
    <source>
        <dbReference type="Proteomes" id="UP000621500"/>
    </source>
</evidence>
<dbReference type="RefSeq" id="WP_203859843.1">
    <property type="nucleotide sequence ID" value="NZ_BAAAZQ010000017.1"/>
</dbReference>
<dbReference type="Proteomes" id="UP000621500">
    <property type="component" value="Unassembled WGS sequence"/>
</dbReference>
<reference evidence="1 2" key="1">
    <citation type="submission" date="2021-01" db="EMBL/GenBank/DDBJ databases">
        <title>Whole genome shotgun sequence of Plantactinospora mayteni NBRC 109088.</title>
        <authorList>
            <person name="Komaki H."/>
            <person name="Tamura T."/>
        </authorList>
    </citation>
    <scope>NUCLEOTIDE SEQUENCE [LARGE SCALE GENOMIC DNA]</scope>
    <source>
        <strain evidence="1 2">NBRC 109088</strain>
    </source>
</reference>
<dbReference type="EMBL" id="BONX01000035">
    <property type="protein sequence ID" value="GIG98388.1"/>
    <property type="molecule type" value="Genomic_DNA"/>
</dbReference>
<accession>A0ABQ4EUP0</accession>
<protein>
    <submittedName>
        <fullName evidence="1">Uncharacterized protein</fullName>
    </submittedName>
</protein>
<proteinExistence type="predicted"/>
<keyword evidence="2" id="KW-1185">Reference proteome</keyword>
<comment type="caution">
    <text evidence="1">The sequence shown here is derived from an EMBL/GenBank/DDBJ whole genome shotgun (WGS) entry which is preliminary data.</text>
</comment>
<evidence type="ECO:0000313" key="1">
    <source>
        <dbReference type="EMBL" id="GIG98388.1"/>
    </source>
</evidence>
<sequence>MGKPALRFAGMFHELGPVGLGLVQESIFDNVSAEEMPDVDEVVRYLKAGYVLIDMMDLADDPFDSARQVMNGSTIRTDGDWLWRDDLAYYVRRHRVTLPEEFLALIRERRYSVPHRDEELLRERSLVAEELMF</sequence>
<organism evidence="1 2">
    <name type="scientific">Plantactinospora mayteni</name>
    <dbReference type="NCBI Taxonomy" id="566021"/>
    <lineage>
        <taxon>Bacteria</taxon>
        <taxon>Bacillati</taxon>
        <taxon>Actinomycetota</taxon>
        <taxon>Actinomycetes</taxon>
        <taxon>Micromonosporales</taxon>
        <taxon>Micromonosporaceae</taxon>
        <taxon>Plantactinospora</taxon>
    </lineage>
</organism>